<evidence type="ECO:0000256" key="4">
    <source>
        <dbReference type="ARBA" id="ARBA00023155"/>
    </source>
</evidence>
<dbReference type="OrthoDB" id="5399138at2759"/>
<proteinExistence type="inferred from homology"/>
<dbReference type="CDD" id="cd00086">
    <property type="entry name" value="homeodomain"/>
    <property type="match status" value="1"/>
</dbReference>
<dbReference type="PANTHER" id="PTHR11211">
    <property type="entry name" value="IROQUOIS-CLASS HOMEODOMAIN PROTEIN IRX"/>
    <property type="match status" value="1"/>
</dbReference>
<keyword evidence="10" id="KW-1185">Reference proteome</keyword>
<keyword evidence="5 6" id="KW-0539">Nucleus</keyword>
<evidence type="ECO:0000256" key="7">
    <source>
        <dbReference type="SAM" id="MobiDB-lite"/>
    </source>
</evidence>
<dbReference type="PROSITE" id="PS00027">
    <property type="entry name" value="HOMEOBOX_1"/>
    <property type="match status" value="1"/>
</dbReference>
<comment type="similarity">
    <text evidence="2">Belongs to the TALE/IRO homeobox family.</text>
</comment>
<feature type="compositionally biased region" description="Acidic residues" evidence="7">
    <location>
        <begin position="196"/>
        <end position="222"/>
    </location>
</feature>
<name>A0A401PLT1_SCYTO</name>
<dbReference type="STRING" id="75743.A0A401PLT1"/>
<evidence type="ECO:0000256" key="3">
    <source>
        <dbReference type="ARBA" id="ARBA00023125"/>
    </source>
</evidence>
<feature type="compositionally biased region" description="Low complexity" evidence="7">
    <location>
        <begin position="329"/>
        <end position="338"/>
    </location>
</feature>
<dbReference type="InterPro" id="IPR008422">
    <property type="entry name" value="KN_HD"/>
</dbReference>
<reference evidence="9 10" key="1">
    <citation type="journal article" date="2018" name="Nat. Ecol. Evol.">
        <title>Shark genomes provide insights into elasmobranch evolution and the origin of vertebrates.</title>
        <authorList>
            <person name="Hara Y"/>
            <person name="Yamaguchi K"/>
            <person name="Onimaru K"/>
            <person name="Kadota M"/>
            <person name="Koyanagi M"/>
            <person name="Keeley SD"/>
            <person name="Tatsumi K"/>
            <person name="Tanaka K"/>
            <person name="Motone F"/>
            <person name="Kageyama Y"/>
            <person name="Nozu R"/>
            <person name="Adachi N"/>
            <person name="Nishimura O"/>
            <person name="Nakagawa R"/>
            <person name="Tanegashima C"/>
            <person name="Kiyatake I"/>
            <person name="Matsumoto R"/>
            <person name="Murakumo K"/>
            <person name="Nishida K"/>
            <person name="Terakita A"/>
            <person name="Kuratani S"/>
            <person name="Sato K"/>
            <person name="Hyodo S Kuraku.S."/>
        </authorList>
    </citation>
    <scope>NUCLEOTIDE SEQUENCE [LARGE SCALE GENOMIC DNA]</scope>
</reference>
<evidence type="ECO:0000313" key="9">
    <source>
        <dbReference type="EMBL" id="GCB74058.1"/>
    </source>
</evidence>
<evidence type="ECO:0000313" key="10">
    <source>
        <dbReference type="Proteomes" id="UP000288216"/>
    </source>
</evidence>
<dbReference type="GO" id="GO:0030182">
    <property type="term" value="P:neuron differentiation"/>
    <property type="evidence" value="ECO:0007669"/>
    <property type="project" value="TreeGrafter"/>
</dbReference>
<dbReference type="GO" id="GO:0000978">
    <property type="term" value="F:RNA polymerase II cis-regulatory region sequence-specific DNA binding"/>
    <property type="evidence" value="ECO:0007669"/>
    <property type="project" value="TreeGrafter"/>
</dbReference>
<dbReference type="GO" id="GO:0005634">
    <property type="term" value="C:nucleus"/>
    <property type="evidence" value="ECO:0007669"/>
    <property type="project" value="UniProtKB-SubCell"/>
</dbReference>
<comment type="caution">
    <text evidence="9">The sequence shown here is derived from an EMBL/GenBank/DDBJ whole genome shotgun (WGS) entry which is preliminary data.</text>
</comment>
<keyword evidence="4 6" id="KW-0371">Homeobox</keyword>
<keyword evidence="3 6" id="KW-0238">DNA-binding</keyword>
<feature type="region of interest" description="Disordered" evidence="7">
    <location>
        <begin position="263"/>
        <end position="338"/>
    </location>
</feature>
<protein>
    <recommendedName>
        <fullName evidence="8">Homeobox domain-containing protein</fullName>
    </recommendedName>
</protein>
<feature type="region of interest" description="Disordered" evidence="7">
    <location>
        <begin position="167"/>
        <end position="222"/>
    </location>
</feature>
<dbReference type="EMBL" id="BFAA01000838">
    <property type="protein sequence ID" value="GCB74058.1"/>
    <property type="molecule type" value="Genomic_DNA"/>
</dbReference>
<sequence length="452" mass="49509">MSFPQLGYQYIAATRSLYPDRQGISSSRAGSDLTAPGAASTVLTMYGSPYAAQGYGAFLPYAADLPMFPQLGAQYELKDSPGVQHPAFPHHHAAYYPYGQYQFGDPSRPKNATRESTSTLKAWLNEHRKNPYPTKGEKIMLAIITKMTLTQVSTWFANARRRLKKENKMTWTPRNRTDEEGNSYGSEPDLEGEKKEDDEEIDLENIDTENMESKEDEDEQDADLNLDCKLDGRSDSEMSDAFDELNGSEDGFLKSVVKGSRLAEEKRGDLSPEISGQSSGDQGKNGAERKSPPVSPPPESSLSSANQKPKIWSLAETATTPDSPRRSPHISSPPAGAAASSFLGQHRLFACPMGKFQNWTNRTYSHHPLALINSNHFLGLSAGQAIPAAGVPAFCTVRGSEERAQSTEPTVTDRSSALEIEKKLVKTAFQPVQRRPQNQLDAAMVLSALSSA</sequence>
<evidence type="ECO:0000256" key="5">
    <source>
        <dbReference type="ARBA" id="ARBA00023242"/>
    </source>
</evidence>
<dbReference type="InterPro" id="IPR003893">
    <property type="entry name" value="Iroquois_homeo"/>
</dbReference>
<feature type="domain" description="Homeobox" evidence="8">
    <location>
        <begin position="113"/>
        <end position="166"/>
    </location>
</feature>
<dbReference type="Pfam" id="PF05920">
    <property type="entry name" value="Homeobox_KN"/>
    <property type="match status" value="1"/>
</dbReference>
<dbReference type="SMART" id="SM00548">
    <property type="entry name" value="IRO"/>
    <property type="match status" value="1"/>
</dbReference>
<feature type="DNA-binding region" description="Homeobox" evidence="6">
    <location>
        <begin position="115"/>
        <end position="167"/>
    </location>
</feature>
<dbReference type="InterPro" id="IPR001356">
    <property type="entry name" value="HD"/>
</dbReference>
<dbReference type="OMA" id="NQKPKIW"/>
<accession>A0A401PLT1</accession>
<dbReference type="Proteomes" id="UP000288216">
    <property type="component" value="Unassembled WGS sequence"/>
</dbReference>
<evidence type="ECO:0000256" key="1">
    <source>
        <dbReference type="ARBA" id="ARBA00004123"/>
    </source>
</evidence>
<dbReference type="GO" id="GO:0048468">
    <property type="term" value="P:cell development"/>
    <property type="evidence" value="ECO:0007669"/>
    <property type="project" value="TreeGrafter"/>
</dbReference>
<evidence type="ECO:0000256" key="6">
    <source>
        <dbReference type="PROSITE-ProRule" id="PRU00108"/>
    </source>
</evidence>
<dbReference type="PANTHER" id="PTHR11211:SF14">
    <property type="entry name" value="IROQUOIS-CLASS HOMEODOMAIN PROTEIN IRX-3"/>
    <property type="match status" value="1"/>
</dbReference>
<evidence type="ECO:0000259" key="8">
    <source>
        <dbReference type="PROSITE" id="PS50071"/>
    </source>
</evidence>
<dbReference type="SMART" id="SM00389">
    <property type="entry name" value="HOX"/>
    <property type="match status" value="1"/>
</dbReference>
<dbReference type="InterPro" id="IPR009057">
    <property type="entry name" value="Homeodomain-like_sf"/>
</dbReference>
<dbReference type="PROSITE" id="PS50071">
    <property type="entry name" value="HOMEOBOX_2"/>
    <property type="match status" value="1"/>
</dbReference>
<organism evidence="9 10">
    <name type="scientific">Scyliorhinus torazame</name>
    <name type="common">Cloudy catshark</name>
    <name type="synonym">Catulus torazame</name>
    <dbReference type="NCBI Taxonomy" id="75743"/>
    <lineage>
        <taxon>Eukaryota</taxon>
        <taxon>Metazoa</taxon>
        <taxon>Chordata</taxon>
        <taxon>Craniata</taxon>
        <taxon>Vertebrata</taxon>
        <taxon>Chondrichthyes</taxon>
        <taxon>Elasmobranchii</taxon>
        <taxon>Galeomorphii</taxon>
        <taxon>Galeoidea</taxon>
        <taxon>Carcharhiniformes</taxon>
        <taxon>Scyliorhinidae</taxon>
        <taxon>Scyliorhinus</taxon>
    </lineage>
</organism>
<dbReference type="SUPFAM" id="SSF46689">
    <property type="entry name" value="Homeodomain-like"/>
    <property type="match status" value="1"/>
</dbReference>
<dbReference type="GO" id="GO:0000981">
    <property type="term" value="F:DNA-binding transcription factor activity, RNA polymerase II-specific"/>
    <property type="evidence" value="ECO:0007669"/>
    <property type="project" value="InterPro"/>
</dbReference>
<dbReference type="AlphaFoldDB" id="A0A401PLT1"/>
<evidence type="ECO:0000256" key="2">
    <source>
        <dbReference type="ARBA" id="ARBA00008446"/>
    </source>
</evidence>
<dbReference type="Gene3D" id="1.10.10.60">
    <property type="entry name" value="Homeodomain-like"/>
    <property type="match status" value="1"/>
</dbReference>
<comment type="subcellular location">
    <subcellularLocation>
        <location evidence="1 6">Nucleus</location>
    </subcellularLocation>
</comment>
<dbReference type="FunFam" id="1.10.10.60:FF:000003">
    <property type="entry name" value="Iroquois-class homeobox protein IRX"/>
    <property type="match status" value="1"/>
</dbReference>
<gene>
    <name evidence="9" type="ORF">scyTo_0003142</name>
</gene>
<dbReference type="InterPro" id="IPR017970">
    <property type="entry name" value="Homeobox_CS"/>
</dbReference>